<gene>
    <name evidence="6" type="ORF">FRY98_13630</name>
</gene>
<evidence type="ECO:0000256" key="1">
    <source>
        <dbReference type="ARBA" id="ARBA00004196"/>
    </source>
</evidence>
<comment type="caution">
    <text evidence="6">The sequence shown here is derived from an EMBL/GenBank/DDBJ whole genome shotgun (WGS) entry which is preliminary data.</text>
</comment>
<evidence type="ECO:0000313" key="6">
    <source>
        <dbReference type="EMBL" id="TYA12575.1"/>
    </source>
</evidence>
<dbReference type="InterPro" id="IPR050490">
    <property type="entry name" value="Bact_solute-bd_prot1"/>
</dbReference>
<feature type="compositionally biased region" description="Basic and acidic residues" evidence="5">
    <location>
        <begin position="435"/>
        <end position="446"/>
    </location>
</feature>
<dbReference type="PANTHER" id="PTHR43649">
    <property type="entry name" value="ARABINOSE-BINDING PROTEIN-RELATED"/>
    <property type="match status" value="1"/>
</dbReference>
<dbReference type="GO" id="GO:0030313">
    <property type="term" value="C:cell envelope"/>
    <property type="evidence" value="ECO:0007669"/>
    <property type="project" value="UniProtKB-SubCell"/>
</dbReference>
<name>A0A5D0CU94_9BACL</name>
<keyword evidence="3" id="KW-0813">Transport</keyword>
<feature type="region of interest" description="Disordered" evidence="5">
    <location>
        <begin position="435"/>
        <end position="456"/>
    </location>
</feature>
<dbReference type="Gene3D" id="3.40.190.10">
    <property type="entry name" value="Periplasmic binding protein-like II"/>
    <property type="match status" value="1"/>
</dbReference>
<dbReference type="EMBL" id="VSDO01000003">
    <property type="protein sequence ID" value="TYA12575.1"/>
    <property type="molecule type" value="Genomic_DNA"/>
</dbReference>
<dbReference type="OrthoDB" id="2675752at2"/>
<reference evidence="6 7" key="1">
    <citation type="submission" date="2019-08" db="EMBL/GenBank/DDBJ databases">
        <title>Genome sequencing of Paenibacillus faecis DSM 23593(T).</title>
        <authorList>
            <person name="Kook J.-K."/>
            <person name="Park S.-N."/>
            <person name="Lim Y.K."/>
        </authorList>
    </citation>
    <scope>NUCLEOTIDE SEQUENCE [LARGE SCALE GENOMIC DNA]</scope>
    <source>
        <strain evidence="6 7">DSM 23593</strain>
    </source>
</reference>
<feature type="compositionally biased region" description="Low complexity" evidence="5">
    <location>
        <begin position="447"/>
        <end position="456"/>
    </location>
</feature>
<comment type="similarity">
    <text evidence="2">Belongs to the bacterial solute-binding protein 1 family.</text>
</comment>
<evidence type="ECO:0000256" key="4">
    <source>
        <dbReference type="ARBA" id="ARBA00022729"/>
    </source>
</evidence>
<protein>
    <submittedName>
        <fullName evidence="6">Extracellular solute-binding protein</fullName>
    </submittedName>
</protein>
<dbReference type="InterPro" id="IPR006059">
    <property type="entry name" value="SBP"/>
</dbReference>
<dbReference type="SUPFAM" id="SSF53850">
    <property type="entry name" value="Periplasmic binding protein-like II"/>
    <property type="match status" value="1"/>
</dbReference>
<evidence type="ECO:0000256" key="5">
    <source>
        <dbReference type="SAM" id="MobiDB-lite"/>
    </source>
</evidence>
<keyword evidence="4" id="KW-0732">Signal</keyword>
<dbReference type="AlphaFoldDB" id="A0A5D0CU94"/>
<accession>A0A5D0CU94</accession>
<comment type="subcellular location">
    <subcellularLocation>
        <location evidence="1">Cell envelope</location>
    </subcellularLocation>
</comment>
<organism evidence="6 7">
    <name type="scientific">Paenibacillus faecis</name>
    <dbReference type="NCBI Taxonomy" id="862114"/>
    <lineage>
        <taxon>Bacteria</taxon>
        <taxon>Bacillati</taxon>
        <taxon>Bacillota</taxon>
        <taxon>Bacilli</taxon>
        <taxon>Bacillales</taxon>
        <taxon>Paenibacillaceae</taxon>
        <taxon>Paenibacillus</taxon>
    </lineage>
</organism>
<evidence type="ECO:0000313" key="7">
    <source>
        <dbReference type="Proteomes" id="UP000325218"/>
    </source>
</evidence>
<keyword evidence="7" id="KW-1185">Reference proteome</keyword>
<dbReference type="Proteomes" id="UP000325218">
    <property type="component" value="Unassembled WGS sequence"/>
</dbReference>
<dbReference type="Pfam" id="PF01547">
    <property type="entry name" value="SBP_bac_1"/>
    <property type="match status" value="1"/>
</dbReference>
<sequence>MVLIAGCNPGQGKQAETQRMMKVMFFDESYFFQQYGDMFAMQYPNVEIEVVNTQSIYSGGQVEDYNKAMMDFIDKEQPDVVMLNPETYSKMANDGKLMELDTLIDRDKYNTETIYPALIEMLKQKGNGKLYGLSPTFNANAIFYNADLFNKYGVEPPHDGMTWQEILDLARRFPTEGDEKSRIYGYGTNYSTTFSQLAQQIASAEGLNAINPDTLKVTLNTDSWKKAYQMALDAISAGAVYNPKDGGFQGGSMEEYYKSQMFLMGRIALTTGDPYMLQSLKEVRSAMKDYKPFELGMVSGPVDPTNPETSRNIYFSEIFGIRAGSPNADAAWDFIKFINGEDYAKVKSRSMNNGLLSRMGYSKEYDGHSLDVFYKLKPNVSEDQYSSSDKIPMEFYQQYQTIMDRELGLVENKKKSIEDALKVIEQEAQVTLDKAVKDQEAKKAKEGSAAGSDAAK</sequence>
<proteinExistence type="inferred from homology"/>
<evidence type="ECO:0000256" key="3">
    <source>
        <dbReference type="ARBA" id="ARBA00022448"/>
    </source>
</evidence>
<evidence type="ECO:0000256" key="2">
    <source>
        <dbReference type="ARBA" id="ARBA00008520"/>
    </source>
</evidence>
<dbReference type="PANTHER" id="PTHR43649:SF31">
    <property type="entry name" value="SN-GLYCEROL-3-PHOSPHATE-BINDING PERIPLASMIC PROTEIN UGPB"/>
    <property type="match status" value="1"/>
</dbReference>